<feature type="domain" description="Major facilitator superfamily (MFS) profile" evidence="9">
    <location>
        <begin position="18"/>
        <end position="445"/>
    </location>
</feature>
<keyword evidence="11" id="KW-1185">Reference proteome</keyword>
<keyword evidence="4 8" id="KW-0812">Transmembrane</keyword>
<proteinExistence type="inferred from homology"/>
<feature type="transmembrane region" description="Helical" evidence="8">
    <location>
        <begin position="84"/>
        <end position="107"/>
    </location>
</feature>
<dbReference type="PROSITE" id="PS50850">
    <property type="entry name" value="MFS"/>
    <property type="match status" value="1"/>
</dbReference>
<feature type="transmembrane region" description="Helical" evidence="8">
    <location>
        <begin position="142"/>
        <end position="165"/>
    </location>
</feature>
<evidence type="ECO:0000256" key="1">
    <source>
        <dbReference type="ARBA" id="ARBA00004141"/>
    </source>
</evidence>
<accession>A0A8J2Z2L6</accession>
<evidence type="ECO:0000256" key="7">
    <source>
        <dbReference type="RuleBase" id="RU003346"/>
    </source>
</evidence>
<dbReference type="PANTHER" id="PTHR48020:SF12">
    <property type="entry name" value="PROTON MYO-INOSITOL COTRANSPORTER"/>
    <property type="match status" value="1"/>
</dbReference>
<evidence type="ECO:0000313" key="10">
    <source>
        <dbReference type="EMBL" id="GGF89442.1"/>
    </source>
</evidence>
<feature type="transmembrane region" description="Helical" evidence="8">
    <location>
        <begin position="177"/>
        <end position="196"/>
    </location>
</feature>
<sequence length="467" mass="50693">MTANVNAKKEYQKLVYMICLIGALGGLLFGLDQGFIANSLSTIDHVYGLTTQQGEHYSAVLAWGGILGALLSGLFARSLGRKKVLVLAGFLFTAFSLISAFLPPLFVLTACRFGLGFAVGIASFTVPLYLSETAPKAIRGGMATLFQLMITIGIFLIAVTNVFIAKALGHVEISLSLMFGVIVVFALVMFLGSVFLPESPRWLLLKGKEAQAISVLKRVRASQQEIDDEVNEIKESISVNKGVGFNMLSKGFFWKVLIVGVVLQMFQQLVGINMMIYYAPTIFGYAGMTGIIALLAIPTVNMLFTFPAIKWIEKWGRKKLLYVGAVVMMVSMFAAGFAFLSMAGNASPSGLSKTVLLLSAVVYIFGFACSWGPVAWVICAEIFPLKGREIGMTVTTMVNWTFAGVVMANALSFMKLYGNASIFFVFGGFCILAMIFLKFFVPETKGVSLEHIEKNLENGVPLKNLGE</sequence>
<dbReference type="NCBIfam" id="TIGR00879">
    <property type="entry name" value="SP"/>
    <property type="match status" value="1"/>
</dbReference>
<dbReference type="PANTHER" id="PTHR48020">
    <property type="entry name" value="PROTON MYO-INOSITOL COTRANSPORTER"/>
    <property type="match status" value="1"/>
</dbReference>
<dbReference type="AlphaFoldDB" id="A0A8J2Z2L6"/>
<feature type="transmembrane region" description="Helical" evidence="8">
    <location>
        <begin position="420"/>
        <end position="441"/>
    </location>
</feature>
<feature type="transmembrane region" description="Helical" evidence="8">
    <location>
        <begin position="14"/>
        <end position="36"/>
    </location>
</feature>
<evidence type="ECO:0000256" key="4">
    <source>
        <dbReference type="ARBA" id="ARBA00022692"/>
    </source>
</evidence>
<dbReference type="InterPro" id="IPR005828">
    <property type="entry name" value="MFS_sugar_transport-like"/>
</dbReference>
<feature type="transmembrane region" description="Helical" evidence="8">
    <location>
        <begin position="252"/>
        <end position="276"/>
    </location>
</feature>
<dbReference type="PROSITE" id="PS00216">
    <property type="entry name" value="SUGAR_TRANSPORT_1"/>
    <property type="match status" value="1"/>
</dbReference>
<feature type="transmembrane region" description="Helical" evidence="8">
    <location>
        <begin position="390"/>
        <end position="414"/>
    </location>
</feature>
<evidence type="ECO:0000256" key="6">
    <source>
        <dbReference type="ARBA" id="ARBA00023136"/>
    </source>
</evidence>
<dbReference type="Gene3D" id="1.20.1250.20">
    <property type="entry name" value="MFS general substrate transporter like domains"/>
    <property type="match status" value="1"/>
</dbReference>
<dbReference type="SUPFAM" id="SSF103473">
    <property type="entry name" value="MFS general substrate transporter"/>
    <property type="match status" value="1"/>
</dbReference>
<dbReference type="GO" id="GO:0016020">
    <property type="term" value="C:membrane"/>
    <property type="evidence" value="ECO:0007669"/>
    <property type="project" value="UniProtKB-SubCell"/>
</dbReference>
<gene>
    <name evidence="10" type="primary">galP2</name>
    <name evidence="10" type="ORF">GCM10010995_03440</name>
</gene>
<dbReference type="InterPro" id="IPR020846">
    <property type="entry name" value="MFS_dom"/>
</dbReference>
<evidence type="ECO:0000313" key="11">
    <source>
        <dbReference type="Proteomes" id="UP000636949"/>
    </source>
</evidence>
<feature type="transmembrane region" description="Helical" evidence="8">
    <location>
        <begin position="56"/>
        <end position="77"/>
    </location>
</feature>
<dbReference type="OrthoDB" id="5368493at2"/>
<feature type="transmembrane region" description="Helical" evidence="8">
    <location>
        <begin position="320"/>
        <end position="343"/>
    </location>
</feature>
<comment type="subcellular location">
    <subcellularLocation>
        <location evidence="1">Membrane</location>
        <topology evidence="1">Multi-pass membrane protein</topology>
    </subcellularLocation>
</comment>
<keyword evidence="5 8" id="KW-1133">Transmembrane helix</keyword>
<protein>
    <submittedName>
        <fullName evidence="10">MFS transporter</fullName>
    </submittedName>
</protein>
<dbReference type="InterPro" id="IPR050814">
    <property type="entry name" value="Myo-inositol_Transporter"/>
</dbReference>
<dbReference type="Pfam" id="PF00083">
    <property type="entry name" value="Sugar_tr"/>
    <property type="match status" value="1"/>
</dbReference>
<dbReference type="InterPro" id="IPR036259">
    <property type="entry name" value="MFS_trans_sf"/>
</dbReference>
<evidence type="ECO:0000256" key="5">
    <source>
        <dbReference type="ARBA" id="ARBA00022989"/>
    </source>
</evidence>
<dbReference type="Proteomes" id="UP000636949">
    <property type="component" value="Unassembled WGS sequence"/>
</dbReference>
<dbReference type="PRINTS" id="PR00171">
    <property type="entry name" value="SUGRTRNSPORT"/>
</dbReference>
<feature type="transmembrane region" description="Helical" evidence="8">
    <location>
        <begin position="282"/>
        <end position="308"/>
    </location>
</feature>
<feature type="transmembrane region" description="Helical" evidence="8">
    <location>
        <begin position="355"/>
        <end position="378"/>
    </location>
</feature>
<keyword evidence="6 8" id="KW-0472">Membrane</keyword>
<evidence type="ECO:0000256" key="3">
    <source>
        <dbReference type="ARBA" id="ARBA00022448"/>
    </source>
</evidence>
<dbReference type="GO" id="GO:0022857">
    <property type="term" value="F:transmembrane transporter activity"/>
    <property type="evidence" value="ECO:0007669"/>
    <property type="project" value="InterPro"/>
</dbReference>
<dbReference type="RefSeq" id="WP_117001443.1">
    <property type="nucleotide sequence ID" value="NZ_BMJS01000002.1"/>
</dbReference>
<organism evidence="10 11">
    <name type="scientific">Cysteiniphilum litorale</name>
    <dbReference type="NCBI Taxonomy" id="2056700"/>
    <lineage>
        <taxon>Bacteria</taxon>
        <taxon>Pseudomonadati</taxon>
        <taxon>Pseudomonadota</taxon>
        <taxon>Gammaproteobacteria</taxon>
        <taxon>Thiotrichales</taxon>
        <taxon>Fastidiosibacteraceae</taxon>
        <taxon>Cysteiniphilum</taxon>
    </lineage>
</organism>
<dbReference type="EMBL" id="BMJS01000002">
    <property type="protein sequence ID" value="GGF89442.1"/>
    <property type="molecule type" value="Genomic_DNA"/>
</dbReference>
<reference evidence="10" key="1">
    <citation type="journal article" date="2014" name="Int. J. Syst. Evol. Microbiol.">
        <title>Complete genome sequence of Corynebacterium casei LMG S-19264T (=DSM 44701T), isolated from a smear-ripened cheese.</title>
        <authorList>
            <consortium name="US DOE Joint Genome Institute (JGI-PGF)"/>
            <person name="Walter F."/>
            <person name="Albersmeier A."/>
            <person name="Kalinowski J."/>
            <person name="Ruckert C."/>
        </authorList>
    </citation>
    <scope>NUCLEOTIDE SEQUENCE</scope>
    <source>
        <strain evidence="10">CGMCC 1.15758</strain>
    </source>
</reference>
<reference evidence="10" key="2">
    <citation type="submission" date="2020-09" db="EMBL/GenBank/DDBJ databases">
        <authorList>
            <person name="Sun Q."/>
            <person name="Zhou Y."/>
        </authorList>
    </citation>
    <scope>NUCLEOTIDE SEQUENCE</scope>
    <source>
        <strain evidence="10">CGMCC 1.15758</strain>
    </source>
</reference>
<dbReference type="InterPro" id="IPR003663">
    <property type="entry name" value="Sugar/inositol_transpt"/>
</dbReference>
<comment type="similarity">
    <text evidence="2 7">Belongs to the major facilitator superfamily. Sugar transporter (TC 2.A.1.1) family.</text>
</comment>
<comment type="caution">
    <text evidence="10">The sequence shown here is derived from an EMBL/GenBank/DDBJ whole genome shotgun (WGS) entry which is preliminary data.</text>
</comment>
<dbReference type="InterPro" id="IPR005829">
    <property type="entry name" value="Sugar_transporter_CS"/>
</dbReference>
<evidence type="ECO:0000256" key="2">
    <source>
        <dbReference type="ARBA" id="ARBA00010992"/>
    </source>
</evidence>
<evidence type="ECO:0000259" key="9">
    <source>
        <dbReference type="PROSITE" id="PS50850"/>
    </source>
</evidence>
<evidence type="ECO:0000256" key="8">
    <source>
        <dbReference type="SAM" id="Phobius"/>
    </source>
</evidence>
<name>A0A8J2Z2L6_9GAMM</name>
<feature type="transmembrane region" description="Helical" evidence="8">
    <location>
        <begin position="113"/>
        <end position="130"/>
    </location>
</feature>
<keyword evidence="3 7" id="KW-0813">Transport</keyword>